<evidence type="ECO:0000313" key="2">
    <source>
        <dbReference type="Proteomes" id="UP000233782"/>
    </source>
</evidence>
<dbReference type="EMBL" id="PJMU01000001">
    <property type="protein sequence ID" value="PKV75892.1"/>
    <property type="molecule type" value="Genomic_DNA"/>
</dbReference>
<dbReference type="RefSeq" id="WP_101443085.1">
    <property type="nucleotide sequence ID" value="NZ_PJMU01000001.1"/>
</dbReference>
<accession>A0A2N3V2N8</accession>
<dbReference type="AlphaFoldDB" id="A0A2N3V2N8"/>
<organism evidence="1 2">
    <name type="scientific">Pontibacter ramchanderi</name>
    <dbReference type="NCBI Taxonomy" id="1179743"/>
    <lineage>
        <taxon>Bacteria</taxon>
        <taxon>Pseudomonadati</taxon>
        <taxon>Bacteroidota</taxon>
        <taxon>Cytophagia</taxon>
        <taxon>Cytophagales</taxon>
        <taxon>Hymenobacteraceae</taxon>
        <taxon>Pontibacter</taxon>
    </lineage>
</organism>
<dbReference type="Proteomes" id="UP000233782">
    <property type="component" value="Unassembled WGS sequence"/>
</dbReference>
<reference evidence="1 2" key="1">
    <citation type="submission" date="2017-12" db="EMBL/GenBank/DDBJ databases">
        <title>Genomic Encyclopedia of Type Strains, Phase III (KMG-III): the genomes of soil and plant-associated and newly described type strains.</title>
        <authorList>
            <person name="Whitman W."/>
        </authorList>
    </citation>
    <scope>NUCLEOTIDE SEQUENCE [LARGE SCALE GENOMIC DNA]</scope>
    <source>
        <strain evidence="1 2">LP43</strain>
    </source>
</reference>
<comment type="caution">
    <text evidence="1">The sequence shown here is derived from an EMBL/GenBank/DDBJ whole genome shotgun (WGS) entry which is preliminary data.</text>
</comment>
<protein>
    <submittedName>
        <fullName evidence="1">Uncharacterized protein</fullName>
    </submittedName>
</protein>
<gene>
    <name evidence="1" type="ORF">BD749_0840</name>
</gene>
<sequence length="410" mass="47423">MKGKELNVRFIAEKVYVTDRKPLALKHTNLQVSGKSFKSPAYWAVRVLAHIPEEKRLHVEVLSYNVGPCDFSSQQLSYSSVLEEIERLTFRSIDTNGLLNTLNGTRSVSISSKSMLGSSYRRGDLDYRTESNTTFKRIIKENFFVPIKNLRFKQGGVLFEGKLKGIKKKHEFEIRNNEIIEEFDAIKNYFANVLKTKKVEVFVTAEVLYDAVTPIEVTSPEIGKIDRNVIEDVKLETVKATIKWNPSASDNSTLFTMDEFFEAFGEENFQPSVFYKKDKDLLEDLVKVTESKHYKHLSYLSRKHDSGSMRLRFSHKPLSFIFLIRGMKHDHFVWETLDTEEATYIWHFPKSKLLRSAFDEVEGAIKIIKASGKTSFLGLNNELFTRINHNYKEGVDGFVEWKNKLEDILI</sequence>
<keyword evidence="2" id="KW-1185">Reference proteome</keyword>
<name>A0A2N3V2N8_9BACT</name>
<dbReference type="OrthoDB" id="9759819at2"/>
<evidence type="ECO:0000313" key="1">
    <source>
        <dbReference type="EMBL" id="PKV75892.1"/>
    </source>
</evidence>
<proteinExistence type="predicted"/>